<keyword evidence="3" id="KW-0732">Signal</keyword>
<keyword evidence="5" id="KW-0443">Lipid metabolism</keyword>
<keyword evidence="2" id="KW-0964">Secreted</keyword>
<dbReference type="PANTHER" id="PTHR34043:SF3">
    <property type="entry name" value="ALPHA_BETA-HYDROLASES SUPERFAMILY PROTEIN"/>
    <property type="match status" value="1"/>
</dbReference>
<evidence type="ECO:0000259" key="6">
    <source>
        <dbReference type="Pfam" id="PF24708"/>
    </source>
</evidence>
<name>A0A078A2L0_STYLE</name>
<dbReference type="InterPro" id="IPR029058">
    <property type="entry name" value="AB_hydrolase_fold"/>
</dbReference>
<dbReference type="GO" id="GO:0005576">
    <property type="term" value="C:extracellular region"/>
    <property type="evidence" value="ECO:0007669"/>
    <property type="project" value="UniProtKB-SubCell"/>
</dbReference>
<dbReference type="InterPro" id="IPR056304">
    <property type="entry name" value="Lip-like_C"/>
</dbReference>
<sequence length="639" mass="74407">MNIQSIQVVIFLFHTFKDTKFAKNILPPTPSKIRNNSNLTMLALTMSFGLKVIMKAYKLRKQRALSEFKNLPKDQWKNDYPIILVHGFGGWVPDESAFLFGDYFGYASYPDVQGENVIYQADVSPWASLHDRACELYQQLIGIFQTQQLANQNGLELAQQVYGQDHFDQLHHESYYKPRYLRRTQNGKILGYPNGIPGGWSKSQKIHFVGHSQGGQTVRYLQYLMKIDYFNDGTSPKGDKSDWFASINAVNPVLNGGIATYMFDFNYDQETFAGPKQSGTFRDRWFIEGCKIFTILQNLVQGSGTLNVDREQIKSVIRTSQHFDKNEVVYELGKQPYFFFDFNSETVGHNRRKGEGIIAYIMRVMKSESLYGNTDFALPEFCPHHMKDVNAKLTSAMNNKTYYFSYAASVRDKYKMKQREVMNEPKQASKMGMGFDIDVDSNLRYTEKIQKMPRRPPTSPSYFEKFMMLIKVLSNVVSINNKVFFESQLHIKCPANHLNNVLNPNMNNATAMDWANRDITGDSDMILPRWTQEFPRMATNFQSKAGKNKPWGQKSDPIYFDAKIDSRIQLEFERGIWYYTSLRMSDHHDLAGFPNRFWFIWTILGREFRPQTYLNMFNRIRSLEFEECNYVRKSSDLFE</sequence>
<keyword evidence="4" id="KW-0378">Hydrolase</keyword>
<protein>
    <recommendedName>
        <fullName evidence="6">Lipase-like C-terminal domain-containing protein</fullName>
    </recommendedName>
</protein>
<accession>A0A078A2L0</accession>
<dbReference type="EMBL" id="CCKQ01003879">
    <property type="protein sequence ID" value="CDW75019.1"/>
    <property type="molecule type" value="Genomic_DNA"/>
</dbReference>
<dbReference type="OrthoDB" id="206848at2759"/>
<dbReference type="Gene3D" id="3.40.50.1820">
    <property type="entry name" value="alpha/beta hydrolase"/>
    <property type="match status" value="1"/>
</dbReference>
<dbReference type="GO" id="GO:0016787">
    <property type="term" value="F:hydrolase activity"/>
    <property type="evidence" value="ECO:0007669"/>
    <property type="project" value="UniProtKB-KW"/>
</dbReference>
<dbReference type="Pfam" id="PF24708">
    <property type="entry name" value="Lip_C"/>
    <property type="match status" value="1"/>
</dbReference>
<gene>
    <name evidence="7" type="primary">Contig3903.g4166</name>
    <name evidence="7" type="ORF">STYLEM_4004</name>
</gene>
<keyword evidence="8" id="KW-1185">Reference proteome</keyword>
<comment type="subcellular location">
    <subcellularLocation>
        <location evidence="1">Secreted</location>
    </subcellularLocation>
</comment>
<evidence type="ECO:0000313" key="8">
    <source>
        <dbReference type="Proteomes" id="UP000039865"/>
    </source>
</evidence>
<dbReference type="InParanoid" id="A0A078A2L0"/>
<dbReference type="SUPFAM" id="SSF53474">
    <property type="entry name" value="alpha/beta-Hydrolases"/>
    <property type="match status" value="1"/>
</dbReference>
<evidence type="ECO:0000256" key="4">
    <source>
        <dbReference type="ARBA" id="ARBA00022801"/>
    </source>
</evidence>
<evidence type="ECO:0000313" key="7">
    <source>
        <dbReference type="EMBL" id="CDW75019.1"/>
    </source>
</evidence>
<organism evidence="7 8">
    <name type="scientific">Stylonychia lemnae</name>
    <name type="common">Ciliate</name>
    <dbReference type="NCBI Taxonomy" id="5949"/>
    <lineage>
        <taxon>Eukaryota</taxon>
        <taxon>Sar</taxon>
        <taxon>Alveolata</taxon>
        <taxon>Ciliophora</taxon>
        <taxon>Intramacronucleata</taxon>
        <taxon>Spirotrichea</taxon>
        <taxon>Stichotrichia</taxon>
        <taxon>Sporadotrichida</taxon>
        <taxon>Oxytrichidae</taxon>
        <taxon>Stylonychinae</taxon>
        <taxon>Stylonychia</taxon>
    </lineage>
</organism>
<dbReference type="GO" id="GO:0006629">
    <property type="term" value="P:lipid metabolic process"/>
    <property type="evidence" value="ECO:0007669"/>
    <property type="project" value="UniProtKB-KW"/>
</dbReference>
<evidence type="ECO:0000256" key="1">
    <source>
        <dbReference type="ARBA" id="ARBA00004613"/>
    </source>
</evidence>
<reference evidence="7 8" key="1">
    <citation type="submission" date="2014-06" db="EMBL/GenBank/DDBJ databases">
        <authorList>
            <person name="Swart Estienne"/>
        </authorList>
    </citation>
    <scope>NUCLEOTIDE SEQUENCE [LARGE SCALE GENOMIC DNA]</scope>
    <source>
        <strain evidence="7 8">130c</strain>
    </source>
</reference>
<evidence type="ECO:0000256" key="2">
    <source>
        <dbReference type="ARBA" id="ARBA00022525"/>
    </source>
</evidence>
<evidence type="ECO:0000256" key="5">
    <source>
        <dbReference type="ARBA" id="ARBA00023098"/>
    </source>
</evidence>
<dbReference type="Proteomes" id="UP000039865">
    <property type="component" value="Unassembled WGS sequence"/>
</dbReference>
<proteinExistence type="predicted"/>
<dbReference type="PANTHER" id="PTHR34043">
    <property type="entry name" value="ALPHA/BETA-HYDROLASES SUPERFAMILY PROTEIN"/>
    <property type="match status" value="1"/>
</dbReference>
<dbReference type="AlphaFoldDB" id="A0A078A2L0"/>
<feature type="domain" description="Lipase-like C-terminal" evidence="6">
    <location>
        <begin position="78"/>
        <end position="226"/>
    </location>
</feature>
<evidence type="ECO:0000256" key="3">
    <source>
        <dbReference type="ARBA" id="ARBA00022729"/>
    </source>
</evidence>